<dbReference type="GO" id="GO:0035091">
    <property type="term" value="F:phosphatidylinositol binding"/>
    <property type="evidence" value="ECO:0007669"/>
    <property type="project" value="EnsemblFungi"/>
</dbReference>
<dbReference type="GO" id="GO:0005935">
    <property type="term" value="C:cellular bud neck"/>
    <property type="evidence" value="ECO:0007669"/>
    <property type="project" value="EnsemblFungi"/>
</dbReference>
<dbReference type="PROSITE" id="PS50202">
    <property type="entry name" value="MSP"/>
    <property type="match status" value="1"/>
</dbReference>
<dbReference type="InParanoid" id="A7TDV6"/>
<dbReference type="STRING" id="436907.A7TDV6"/>
<dbReference type="GO" id="GO:0005886">
    <property type="term" value="C:plasma membrane"/>
    <property type="evidence" value="ECO:0007669"/>
    <property type="project" value="EnsemblFungi"/>
</dbReference>
<reference evidence="8 9" key="1">
    <citation type="journal article" date="2007" name="Proc. Natl. Acad. Sci. U.S.A.">
        <title>Independent sorting-out of thousands of duplicated gene pairs in two yeast species descended from a whole-genome duplication.</title>
        <authorList>
            <person name="Scannell D.R."/>
            <person name="Frank A.C."/>
            <person name="Conant G.C."/>
            <person name="Byrne K.P."/>
            <person name="Woolfit M."/>
            <person name="Wolfe K.H."/>
        </authorList>
    </citation>
    <scope>NUCLEOTIDE SEQUENCE [LARGE SCALE GENOMIC DNA]</scope>
    <source>
        <strain evidence="9">ATCC 22028 / DSM 70294 / BCRC 21397 / CBS 2163 / NBRC 10782 / NRRL Y-8283 / UCD 57-17</strain>
    </source>
</reference>
<evidence type="ECO:0000313" key="9">
    <source>
        <dbReference type="Proteomes" id="UP000000267"/>
    </source>
</evidence>
<dbReference type="FunCoup" id="A7TDV6">
    <property type="interactions" value="599"/>
</dbReference>
<dbReference type="AlphaFoldDB" id="A7TDV6"/>
<evidence type="ECO:0000256" key="2">
    <source>
        <dbReference type="ARBA" id="ARBA00008932"/>
    </source>
</evidence>
<evidence type="ECO:0000256" key="1">
    <source>
        <dbReference type="ARBA" id="ARBA00004211"/>
    </source>
</evidence>
<dbReference type="RefSeq" id="XP_001647434.1">
    <property type="nucleotide sequence ID" value="XM_001647384.1"/>
</dbReference>
<dbReference type="InterPro" id="IPR016763">
    <property type="entry name" value="VAP"/>
</dbReference>
<dbReference type="PANTHER" id="PTHR10809">
    <property type="entry name" value="VESICLE-ASSOCIATED MEMBRANE PROTEIN-ASSOCIATED PROTEIN"/>
    <property type="match status" value="1"/>
</dbReference>
<dbReference type="GO" id="GO:0061709">
    <property type="term" value="P:reticulophagy"/>
    <property type="evidence" value="ECO:0007669"/>
    <property type="project" value="EnsemblFungi"/>
</dbReference>
<evidence type="ECO:0000259" key="7">
    <source>
        <dbReference type="PROSITE" id="PS50202"/>
    </source>
</evidence>
<dbReference type="Pfam" id="PF00635">
    <property type="entry name" value="Motile_Sperm"/>
    <property type="match status" value="1"/>
</dbReference>
<dbReference type="PANTHER" id="PTHR10809:SF6">
    <property type="entry name" value="AT11025P-RELATED"/>
    <property type="match status" value="1"/>
</dbReference>
<dbReference type="GO" id="GO:0032377">
    <property type="term" value="P:regulation of intracellular lipid transport"/>
    <property type="evidence" value="ECO:0007669"/>
    <property type="project" value="EnsemblFungi"/>
</dbReference>
<dbReference type="GO" id="GO:0031965">
    <property type="term" value="C:nuclear membrane"/>
    <property type="evidence" value="ECO:0007669"/>
    <property type="project" value="EnsemblFungi"/>
</dbReference>
<dbReference type="EMBL" id="DS480378">
    <property type="protein sequence ID" value="EDO19576.1"/>
    <property type="molecule type" value="Genomic_DNA"/>
</dbReference>
<dbReference type="Proteomes" id="UP000000267">
    <property type="component" value="Unassembled WGS sequence"/>
</dbReference>
<dbReference type="GO" id="GO:0090158">
    <property type="term" value="P:endoplasmic reticulum membrane organization"/>
    <property type="evidence" value="ECO:0007669"/>
    <property type="project" value="EnsemblFungi"/>
</dbReference>
<keyword evidence="5" id="KW-0472">Membrane</keyword>
<dbReference type="PhylomeDB" id="A7TDV6"/>
<evidence type="ECO:0000256" key="4">
    <source>
        <dbReference type="ARBA" id="ARBA00022989"/>
    </source>
</evidence>
<feature type="region of interest" description="Disordered" evidence="6">
    <location>
        <begin position="215"/>
        <end position="234"/>
    </location>
</feature>
<keyword evidence="3" id="KW-0812">Transmembrane</keyword>
<dbReference type="GO" id="GO:0060304">
    <property type="term" value="P:regulation of phosphatidylinositol dephosphorylation"/>
    <property type="evidence" value="ECO:0007669"/>
    <property type="project" value="EnsemblFungi"/>
</dbReference>
<evidence type="ECO:0000256" key="5">
    <source>
        <dbReference type="ARBA" id="ARBA00023136"/>
    </source>
</evidence>
<dbReference type="GO" id="GO:0000781">
    <property type="term" value="C:chromosome, telomeric region"/>
    <property type="evidence" value="ECO:0007669"/>
    <property type="project" value="GOC"/>
</dbReference>
<keyword evidence="9" id="KW-1185">Reference proteome</keyword>
<evidence type="ECO:0000313" key="8">
    <source>
        <dbReference type="EMBL" id="EDO19576.1"/>
    </source>
</evidence>
<dbReference type="SUPFAM" id="SSF49354">
    <property type="entry name" value="PapD-like"/>
    <property type="match status" value="1"/>
</dbReference>
<dbReference type="OrthoDB" id="264603at2759"/>
<dbReference type="InterPro" id="IPR000535">
    <property type="entry name" value="MSP_dom"/>
</dbReference>
<evidence type="ECO:0000256" key="3">
    <source>
        <dbReference type="ARBA" id="ARBA00022692"/>
    </source>
</evidence>
<dbReference type="GO" id="GO:0061817">
    <property type="term" value="P:endoplasmic reticulum-plasma membrane tethering"/>
    <property type="evidence" value="ECO:0007669"/>
    <property type="project" value="TreeGrafter"/>
</dbReference>
<dbReference type="GO" id="GO:0008654">
    <property type="term" value="P:phospholipid biosynthetic process"/>
    <property type="evidence" value="ECO:0007669"/>
    <property type="project" value="EnsemblFungi"/>
</dbReference>
<feature type="domain" description="MSP" evidence="7">
    <location>
        <begin position="3"/>
        <end position="126"/>
    </location>
</feature>
<dbReference type="GO" id="GO:0042308">
    <property type="term" value="P:negative regulation of protein import into nucleus"/>
    <property type="evidence" value="ECO:0007669"/>
    <property type="project" value="EnsemblFungi"/>
</dbReference>
<dbReference type="HOGENOM" id="CLU_072622_1_0_1"/>
<comment type="subcellular location">
    <subcellularLocation>
        <location evidence="1">Membrane</location>
        <topology evidence="1">Single-pass type IV membrane protein</topology>
    </subcellularLocation>
</comment>
<accession>A7TDV6</accession>
<proteinExistence type="inferred from homology"/>
<comment type="similarity">
    <text evidence="2">Belongs to the VAMP-associated protein (VAP) (TC 9.B.17) family.</text>
</comment>
<dbReference type="GO" id="GO:0031509">
    <property type="term" value="P:subtelomeric heterochromatin formation"/>
    <property type="evidence" value="ECO:0007669"/>
    <property type="project" value="EnsemblFungi"/>
</dbReference>
<dbReference type="InterPro" id="IPR013783">
    <property type="entry name" value="Ig-like_fold"/>
</dbReference>
<dbReference type="GO" id="GO:0033149">
    <property type="term" value="F:FFAT motif binding"/>
    <property type="evidence" value="ECO:0007669"/>
    <property type="project" value="EnsemblFungi"/>
</dbReference>
<sequence length="258" mass="28478">MSLVEITPDVLEFKSPFTVQSTEYASITNNSNETIAFKVKTTAPKFYCVRPNAAVVAPGETVQIQVILLGLAEEPVADFKCRDKFLVITLPSPYDLGDKTVAEAWPALEGEFKQQAVSKKMKVKYTIIPDALPQEQETKPELKEEQLQDVDTVEKHIPAEEQNEVVSTSEASKLVEDAIVEDQLDQAPVPVESEAPIQDKAVPASAVAEEFLKEELKTESASQAEPKKKNATEAEGSIHTNTLVWFGVIALILGWLYY</sequence>
<dbReference type="GeneID" id="5547934"/>
<name>A7TDV6_VANPO</name>
<gene>
    <name evidence="8" type="ORF">Kpol_1018p109</name>
</gene>
<dbReference type="KEGG" id="vpo:Kpol_1018p109"/>
<evidence type="ECO:0000256" key="6">
    <source>
        <dbReference type="SAM" id="MobiDB-lite"/>
    </source>
</evidence>
<dbReference type="eggNOG" id="KOG0439">
    <property type="taxonomic scope" value="Eukaryota"/>
</dbReference>
<dbReference type="InterPro" id="IPR008962">
    <property type="entry name" value="PapD-like_sf"/>
</dbReference>
<dbReference type="Gene3D" id="2.60.40.10">
    <property type="entry name" value="Immunoglobulins"/>
    <property type="match status" value="1"/>
</dbReference>
<organism evidence="9">
    <name type="scientific">Vanderwaltozyma polyspora (strain ATCC 22028 / DSM 70294 / BCRC 21397 / CBS 2163 / NBRC 10782 / NRRL Y-8283 / UCD 57-17)</name>
    <name type="common">Kluyveromyces polysporus</name>
    <dbReference type="NCBI Taxonomy" id="436907"/>
    <lineage>
        <taxon>Eukaryota</taxon>
        <taxon>Fungi</taxon>
        <taxon>Dikarya</taxon>
        <taxon>Ascomycota</taxon>
        <taxon>Saccharomycotina</taxon>
        <taxon>Saccharomycetes</taxon>
        <taxon>Saccharomycetales</taxon>
        <taxon>Saccharomycetaceae</taxon>
        <taxon>Vanderwaltozyma</taxon>
    </lineage>
</organism>
<dbReference type="GO" id="GO:0048309">
    <property type="term" value="P:endoplasmic reticulum inheritance"/>
    <property type="evidence" value="ECO:0007669"/>
    <property type="project" value="EnsemblFungi"/>
</dbReference>
<dbReference type="GO" id="GO:0061163">
    <property type="term" value="P:endoplasmic reticulum polarization"/>
    <property type="evidence" value="ECO:0007669"/>
    <property type="project" value="EnsemblFungi"/>
</dbReference>
<dbReference type="GO" id="GO:0071561">
    <property type="term" value="C:nucleus-vacuole junction"/>
    <property type="evidence" value="ECO:0007669"/>
    <property type="project" value="EnsemblFungi"/>
</dbReference>
<keyword evidence="4" id="KW-1133">Transmembrane helix</keyword>
<dbReference type="GO" id="GO:0005934">
    <property type="term" value="C:cellular bud tip"/>
    <property type="evidence" value="ECO:0007669"/>
    <property type="project" value="EnsemblFungi"/>
</dbReference>
<dbReference type="PIRSF" id="PIRSF019693">
    <property type="entry name" value="VAMP-associated"/>
    <property type="match status" value="1"/>
</dbReference>
<protein>
    <recommendedName>
        <fullName evidence="7">MSP domain-containing protein</fullName>
    </recommendedName>
</protein>
<dbReference type="GO" id="GO:0005789">
    <property type="term" value="C:endoplasmic reticulum membrane"/>
    <property type="evidence" value="ECO:0007669"/>
    <property type="project" value="EnsemblFungi"/>
</dbReference>